<organism evidence="1 2">
    <name type="scientific">Vigna mungo</name>
    <name type="common">Black gram</name>
    <name type="synonym">Phaseolus mungo</name>
    <dbReference type="NCBI Taxonomy" id="3915"/>
    <lineage>
        <taxon>Eukaryota</taxon>
        <taxon>Viridiplantae</taxon>
        <taxon>Streptophyta</taxon>
        <taxon>Embryophyta</taxon>
        <taxon>Tracheophyta</taxon>
        <taxon>Spermatophyta</taxon>
        <taxon>Magnoliopsida</taxon>
        <taxon>eudicotyledons</taxon>
        <taxon>Gunneridae</taxon>
        <taxon>Pentapetalae</taxon>
        <taxon>rosids</taxon>
        <taxon>fabids</taxon>
        <taxon>Fabales</taxon>
        <taxon>Fabaceae</taxon>
        <taxon>Papilionoideae</taxon>
        <taxon>50 kb inversion clade</taxon>
        <taxon>NPAAA clade</taxon>
        <taxon>indigoferoid/millettioid clade</taxon>
        <taxon>Phaseoleae</taxon>
        <taxon>Vigna</taxon>
    </lineage>
</organism>
<dbReference type="AlphaFoldDB" id="A0AAQ3MMR2"/>
<proteinExistence type="predicted"/>
<protein>
    <submittedName>
        <fullName evidence="1">Uncharacterized protein</fullName>
    </submittedName>
</protein>
<dbReference type="Proteomes" id="UP001374535">
    <property type="component" value="Chromosome 10"/>
</dbReference>
<gene>
    <name evidence="1" type="ORF">V8G54_032858</name>
</gene>
<evidence type="ECO:0000313" key="1">
    <source>
        <dbReference type="EMBL" id="WVY93770.1"/>
    </source>
</evidence>
<evidence type="ECO:0000313" key="2">
    <source>
        <dbReference type="Proteomes" id="UP001374535"/>
    </source>
</evidence>
<accession>A0AAQ3MMR2</accession>
<name>A0AAQ3MMR2_VIGMU</name>
<reference evidence="1 2" key="1">
    <citation type="journal article" date="2023" name="Life. Sci Alliance">
        <title>Evolutionary insights into 3D genome organization and epigenetic landscape of Vigna mungo.</title>
        <authorList>
            <person name="Junaid A."/>
            <person name="Singh B."/>
            <person name="Bhatia S."/>
        </authorList>
    </citation>
    <scope>NUCLEOTIDE SEQUENCE [LARGE SCALE GENOMIC DNA]</scope>
    <source>
        <strain evidence="1">Urdbean</strain>
    </source>
</reference>
<dbReference type="EMBL" id="CP144691">
    <property type="protein sequence ID" value="WVY93770.1"/>
    <property type="molecule type" value="Genomic_DNA"/>
</dbReference>
<sequence>MMAVLESYRWKVNTHQVFLQTVLDFLLVRRHIALYQGSALSDIFQHLLLYLPFQSQRQDHQPSHWSPSKSRVQWFHNESLDLQDFQIAVAYTNWESCPLSLLPSEQLLSYPWRGL</sequence>
<keyword evidence="2" id="KW-1185">Reference proteome</keyword>